<comment type="caution">
    <text evidence="1">The sequence shown here is derived from an EMBL/GenBank/DDBJ whole genome shotgun (WGS) entry which is preliminary data.</text>
</comment>
<proteinExistence type="predicted"/>
<evidence type="ECO:0000313" key="1">
    <source>
        <dbReference type="EMBL" id="KAJ8354918.1"/>
    </source>
</evidence>
<accession>A0A9Q1IWE9</accession>
<evidence type="ECO:0000313" key="2">
    <source>
        <dbReference type="Proteomes" id="UP001152622"/>
    </source>
</evidence>
<dbReference type="Proteomes" id="UP001152622">
    <property type="component" value="Chromosome 7"/>
</dbReference>
<name>A0A9Q1IWE9_SYNKA</name>
<sequence length="110" mass="11927">MFVSLAGAVRLSENCFRLQRLASQVPAGSAFQLRPRPTSLVIQALNQHRSERQFVGFTLTGVYRGTGRSMELAGWSAPVVHAPSPLTHVGHVPPRSPQISQVITALIELA</sequence>
<organism evidence="1 2">
    <name type="scientific">Synaphobranchus kaupii</name>
    <name type="common">Kaup's arrowtooth eel</name>
    <dbReference type="NCBI Taxonomy" id="118154"/>
    <lineage>
        <taxon>Eukaryota</taxon>
        <taxon>Metazoa</taxon>
        <taxon>Chordata</taxon>
        <taxon>Craniata</taxon>
        <taxon>Vertebrata</taxon>
        <taxon>Euteleostomi</taxon>
        <taxon>Actinopterygii</taxon>
        <taxon>Neopterygii</taxon>
        <taxon>Teleostei</taxon>
        <taxon>Anguilliformes</taxon>
        <taxon>Synaphobranchidae</taxon>
        <taxon>Synaphobranchus</taxon>
    </lineage>
</organism>
<gene>
    <name evidence="1" type="ORF">SKAU_G00224850</name>
</gene>
<reference evidence="1" key="1">
    <citation type="journal article" date="2023" name="Science">
        <title>Genome structures resolve the early diversification of teleost fishes.</title>
        <authorList>
            <person name="Parey E."/>
            <person name="Louis A."/>
            <person name="Montfort J."/>
            <person name="Bouchez O."/>
            <person name="Roques C."/>
            <person name="Iampietro C."/>
            <person name="Lluch J."/>
            <person name="Castinel A."/>
            <person name="Donnadieu C."/>
            <person name="Desvignes T."/>
            <person name="Floi Bucao C."/>
            <person name="Jouanno E."/>
            <person name="Wen M."/>
            <person name="Mejri S."/>
            <person name="Dirks R."/>
            <person name="Jansen H."/>
            <person name="Henkel C."/>
            <person name="Chen W.J."/>
            <person name="Zahm M."/>
            <person name="Cabau C."/>
            <person name="Klopp C."/>
            <person name="Thompson A.W."/>
            <person name="Robinson-Rechavi M."/>
            <person name="Braasch I."/>
            <person name="Lecointre G."/>
            <person name="Bobe J."/>
            <person name="Postlethwait J.H."/>
            <person name="Berthelot C."/>
            <person name="Roest Crollius H."/>
            <person name="Guiguen Y."/>
        </authorList>
    </citation>
    <scope>NUCLEOTIDE SEQUENCE</scope>
    <source>
        <strain evidence="1">WJC10195</strain>
    </source>
</reference>
<dbReference type="EMBL" id="JAINUF010000007">
    <property type="protein sequence ID" value="KAJ8354918.1"/>
    <property type="molecule type" value="Genomic_DNA"/>
</dbReference>
<keyword evidence="2" id="KW-1185">Reference proteome</keyword>
<dbReference type="AlphaFoldDB" id="A0A9Q1IWE9"/>
<protein>
    <submittedName>
        <fullName evidence="1">Uncharacterized protein</fullName>
    </submittedName>
</protein>